<keyword evidence="1 3" id="KW-0456">Lyase</keyword>
<proteinExistence type="predicted"/>
<dbReference type="Proteomes" id="UP000001817">
    <property type="component" value="Chromosome 3"/>
</dbReference>
<dbReference type="PANTHER" id="PTHR21240:SF28">
    <property type="entry name" value="ISO-OROTATE DECARBOXYLASE (EUROFUNG)"/>
    <property type="match status" value="1"/>
</dbReference>
<dbReference type="KEGG" id="bxb:DR64_7794"/>
<dbReference type="RefSeq" id="WP_011493804.1">
    <property type="nucleotide sequence ID" value="NC_007953.1"/>
</dbReference>
<name>Q13H91_PARXL</name>
<gene>
    <name evidence="3" type="ORF">Bxe_C0650</name>
</gene>
<dbReference type="GO" id="GO:0019748">
    <property type="term" value="P:secondary metabolic process"/>
    <property type="evidence" value="ECO:0007669"/>
    <property type="project" value="TreeGrafter"/>
</dbReference>
<evidence type="ECO:0000313" key="4">
    <source>
        <dbReference type="Proteomes" id="UP000001817"/>
    </source>
</evidence>
<organism evidence="3 4">
    <name type="scientific">Paraburkholderia xenovorans (strain LB400)</name>
    <dbReference type="NCBI Taxonomy" id="266265"/>
    <lineage>
        <taxon>Bacteria</taxon>
        <taxon>Pseudomonadati</taxon>
        <taxon>Pseudomonadota</taxon>
        <taxon>Betaproteobacteria</taxon>
        <taxon>Burkholderiales</taxon>
        <taxon>Burkholderiaceae</taxon>
        <taxon>Paraburkholderia</taxon>
    </lineage>
</organism>
<accession>Q13H91</accession>
<keyword evidence="3" id="KW-0378">Hydrolase</keyword>
<dbReference type="STRING" id="266265.Bxe_C0650"/>
<keyword evidence="4" id="KW-1185">Reference proteome</keyword>
<dbReference type="Pfam" id="PF04909">
    <property type="entry name" value="Amidohydro_2"/>
    <property type="match status" value="1"/>
</dbReference>
<dbReference type="GO" id="GO:0001760">
    <property type="term" value="F:aminocarboxymuconate-semialdehyde decarboxylase activity"/>
    <property type="evidence" value="ECO:0007669"/>
    <property type="project" value="UniProtKB-EC"/>
</dbReference>
<sequence>MLIDLHAHAPHPGYYNQHPHWGPFFEEDDRGHIRMRVGHWVLTLGQPERKAAEAAGTAPRLDEWMSAWADPSTRIKAMNAAGQDAQVVSLPSHAYMYWTDPEFSVRFARKVNDTLAEYCSAYPDRLFFWAHAPLNAPVEAAREIRRAVTTLGAKGLVAGGANFGGLEFYDEAMHPVFETLCELDVPMFVHGYNQSVTWGEKANEDRFETTAIVGMNYDEARCFWYLVCGGVLDRFPDLKVYLTHAGGFVPYQIGRLAMTNPNLEDALNKRPVEEYLKNFWFDPELHELSMRQSLVDIVGANHLVYGTNFGGSDAIRSDMTEGLRLSQEDLDRIRYRNACDLLHLAPASIGRCPGQNETTAGIRS</sequence>
<dbReference type="EC" id="4.1.1.45" evidence="3"/>
<dbReference type="AlphaFoldDB" id="Q13H91"/>
<dbReference type="KEGG" id="bxe:Bxe_C0650"/>
<feature type="domain" description="Amidohydrolase-related" evidence="2">
    <location>
        <begin position="3"/>
        <end position="343"/>
    </location>
</feature>
<protein>
    <submittedName>
        <fullName evidence="3">Hydrolase</fullName>
        <ecNumber evidence="3">4.1.1.45</ecNumber>
    </submittedName>
</protein>
<dbReference type="InterPro" id="IPR006680">
    <property type="entry name" value="Amidohydro-rel"/>
</dbReference>
<dbReference type="PANTHER" id="PTHR21240">
    <property type="entry name" value="2-AMINO-3-CARBOXYLMUCONATE-6-SEMIALDEHYDE DECARBOXYLASE"/>
    <property type="match status" value="1"/>
</dbReference>
<dbReference type="Gene3D" id="3.20.20.140">
    <property type="entry name" value="Metal-dependent hydrolases"/>
    <property type="match status" value="1"/>
</dbReference>
<evidence type="ECO:0000256" key="1">
    <source>
        <dbReference type="ARBA" id="ARBA00023239"/>
    </source>
</evidence>
<dbReference type="PATRIC" id="fig|266265.5.peg.8414"/>
<evidence type="ECO:0000259" key="2">
    <source>
        <dbReference type="Pfam" id="PF04909"/>
    </source>
</evidence>
<dbReference type="SUPFAM" id="SSF51556">
    <property type="entry name" value="Metallo-dependent hydrolases"/>
    <property type="match status" value="1"/>
</dbReference>
<dbReference type="InterPro" id="IPR032465">
    <property type="entry name" value="ACMSD"/>
</dbReference>
<dbReference type="GO" id="GO:0016787">
    <property type="term" value="F:hydrolase activity"/>
    <property type="evidence" value="ECO:0007669"/>
    <property type="project" value="UniProtKB-KW"/>
</dbReference>
<dbReference type="EMBL" id="CP000272">
    <property type="protein sequence ID" value="ABE36548.1"/>
    <property type="molecule type" value="Genomic_DNA"/>
</dbReference>
<dbReference type="eggNOG" id="COG2159">
    <property type="taxonomic scope" value="Bacteria"/>
</dbReference>
<reference evidence="3 4" key="1">
    <citation type="journal article" date="2006" name="Proc. Natl. Acad. Sci. U.S.A.">
        <title>Burkholderia xenovorans LB400 harbors a multi-replicon, 9.73-Mbp genome shaped for versatility.</title>
        <authorList>
            <person name="Chain P.S."/>
            <person name="Denef V.J."/>
            <person name="Konstantinidis K.T."/>
            <person name="Vergez L.M."/>
            <person name="Agullo L."/>
            <person name="Reyes V.L."/>
            <person name="Hauser L."/>
            <person name="Cordova M."/>
            <person name="Gomez L."/>
            <person name="Gonzalez M."/>
            <person name="Land M."/>
            <person name="Lao V."/>
            <person name="Larimer F."/>
            <person name="LiPuma J.J."/>
            <person name="Mahenthiralingam E."/>
            <person name="Malfatti S.A."/>
            <person name="Marx C.J."/>
            <person name="Parnell J.J."/>
            <person name="Ramette A."/>
            <person name="Richardson P."/>
            <person name="Seeger M."/>
            <person name="Smith D."/>
            <person name="Spilker T."/>
            <person name="Sul W.J."/>
            <person name="Tsoi T.V."/>
            <person name="Ulrich L.E."/>
            <person name="Zhulin I.B."/>
            <person name="Tiedje J.M."/>
        </authorList>
    </citation>
    <scope>NUCLEOTIDE SEQUENCE [LARGE SCALE GENOMIC DNA]</scope>
    <source>
        <strain evidence="3 4">LB400</strain>
    </source>
</reference>
<dbReference type="OrthoDB" id="149172at2"/>
<evidence type="ECO:0000313" key="3">
    <source>
        <dbReference type="EMBL" id="ABE36548.1"/>
    </source>
</evidence>
<dbReference type="InterPro" id="IPR032466">
    <property type="entry name" value="Metal_Hydrolase"/>
</dbReference>
<dbReference type="GO" id="GO:0005737">
    <property type="term" value="C:cytoplasm"/>
    <property type="evidence" value="ECO:0007669"/>
    <property type="project" value="TreeGrafter"/>
</dbReference>